<feature type="compositionally biased region" description="Polar residues" evidence="7">
    <location>
        <begin position="367"/>
        <end position="376"/>
    </location>
</feature>
<dbReference type="Pfam" id="PF16628">
    <property type="entry name" value="Mac_assoc"/>
    <property type="match status" value="1"/>
</dbReference>
<dbReference type="InterPro" id="IPR036864">
    <property type="entry name" value="Zn2-C6_fun-type_DNA-bd_sf"/>
</dbReference>
<dbReference type="AlphaFoldDB" id="A0A1L9TVC6"/>
<dbReference type="PROSITE" id="PS50048">
    <property type="entry name" value="ZN2_CY6_FUNGAL_2"/>
    <property type="match status" value="1"/>
</dbReference>
<dbReference type="OrthoDB" id="25818at2759"/>
<feature type="domain" description="Zn(2)-C6 fungal-type" evidence="8">
    <location>
        <begin position="271"/>
        <end position="299"/>
    </location>
</feature>
<dbReference type="Pfam" id="PF12464">
    <property type="entry name" value="Mac"/>
    <property type="match status" value="1"/>
</dbReference>
<gene>
    <name evidence="9" type="ORF">ASPSYDRAFT_141994</name>
</gene>
<dbReference type="InterPro" id="IPR051159">
    <property type="entry name" value="Hexapeptide_acetyltransf"/>
</dbReference>
<keyword evidence="6" id="KW-0539">Nucleus</keyword>
<sequence>MSTIAASSVMNDQESEKDSRVDHSPSRFTAVNGREAPAAVTTFGGSSIDGDGRDSIEAWPHGGYDPSTRQDEKSKENGHPGNDIDEQQSQRSTSHGASNSTNRTKRKRSETDEQDDDPHPPYRAPRSPLQPTDDPAEHHSQSGVPNGIMSSQSDTESKHTALQNHTGLDDGENNRKLSTNASWQEYDAQPSNQAQRTQQIDASDAQLAEALQRDAQGPDMAQKTWDGVNRPIDGTIANEQTVAPFPQDRPQNPVQIAPKRKRVFSNRTKTGCMTCRRRKKKCDEQHPACNNCIRGGFICEGYSSRSTWQKPSTTKTPIPLQSKEGYPDIGGQYVHDINQHDRQQSLVEPLEPGKMRPIIVDDETRPATQFNTTSPTGVGPSRGSWSKRTWPNANHPSYITDSLSKSDFREVPSIHELSREGHAKSDYQLVPPIRELAHGGHTKTNVPLFQGGIDQRPAQTSSIDTSTPQAQARMALSIEHQLSGRAVSSEETEKDKMLRGDLYRPFDVLLVEERDRCRAALWRFNNACNPVSGLSAKEQNRLLKEILVPQPCINSSGVTSPRPAGSIGQGAVVEAPFRCHYGYNIHIGEDAMVSESCLFVDDLPISVGAHTWIGPRVTILTTMAHANMQERKGSQSRYQGRPVTIEEDCYVGAGCTIYPGVRLRRGAYVAPGEVVKSDIVAYGFQGLKPSYM</sequence>
<dbReference type="SMART" id="SM01266">
    <property type="entry name" value="Mac"/>
    <property type="match status" value="1"/>
</dbReference>
<protein>
    <recommendedName>
        <fullName evidence="8">Zn(2)-C6 fungal-type domain-containing protein</fullName>
    </recommendedName>
</protein>
<organism evidence="9 10">
    <name type="scientific">Aspergillus sydowii CBS 593.65</name>
    <dbReference type="NCBI Taxonomy" id="1036612"/>
    <lineage>
        <taxon>Eukaryota</taxon>
        <taxon>Fungi</taxon>
        <taxon>Dikarya</taxon>
        <taxon>Ascomycota</taxon>
        <taxon>Pezizomycotina</taxon>
        <taxon>Eurotiomycetes</taxon>
        <taxon>Eurotiomycetidae</taxon>
        <taxon>Eurotiales</taxon>
        <taxon>Aspergillaceae</taxon>
        <taxon>Aspergillus</taxon>
        <taxon>Aspergillus subgen. Nidulantes</taxon>
    </lineage>
</organism>
<evidence type="ECO:0000256" key="6">
    <source>
        <dbReference type="ARBA" id="ARBA00023242"/>
    </source>
</evidence>
<feature type="region of interest" description="Disordered" evidence="7">
    <location>
        <begin position="1"/>
        <end position="176"/>
    </location>
</feature>
<keyword evidence="3" id="KW-0805">Transcription regulation</keyword>
<dbReference type="GO" id="GO:0003677">
    <property type="term" value="F:DNA binding"/>
    <property type="evidence" value="ECO:0007669"/>
    <property type="project" value="UniProtKB-KW"/>
</dbReference>
<evidence type="ECO:0000256" key="5">
    <source>
        <dbReference type="ARBA" id="ARBA00023163"/>
    </source>
</evidence>
<evidence type="ECO:0000256" key="3">
    <source>
        <dbReference type="ARBA" id="ARBA00023015"/>
    </source>
</evidence>
<dbReference type="InterPro" id="IPR011004">
    <property type="entry name" value="Trimer_LpxA-like_sf"/>
</dbReference>
<reference evidence="10" key="1">
    <citation type="journal article" date="2017" name="Genome Biol.">
        <title>Comparative genomics reveals high biological diversity and specific adaptations in the industrially and medically important fungal genus Aspergillus.</title>
        <authorList>
            <person name="de Vries R.P."/>
            <person name="Riley R."/>
            <person name="Wiebenga A."/>
            <person name="Aguilar-Osorio G."/>
            <person name="Amillis S."/>
            <person name="Uchima C.A."/>
            <person name="Anderluh G."/>
            <person name="Asadollahi M."/>
            <person name="Askin M."/>
            <person name="Barry K."/>
            <person name="Battaglia E."/>
            <person name="Bayram O."/>
            <person name="Benocci T."/>
            <person name="Braus-Stromeyer S.A."/>
            <person name="Caldana C."/>
            <person name="Canovas D."/>
            <person name="Cerqueira G.C."/>
            <person name="Chen F."/>
            <person name="Chen W."/>
            <person name="Choi C."/>
            <person name="Clum A."/>
            <person name="Dos Santos R.A."/>
            <person name="Damasio A.R."/>
            <person name="Diallinas G."/>
            <person name="Emri T."/>
            <person name="Fekete E."/>
            <person name="Flipphi M."/>
            <person name="Freyberg S."/>
            <person name="Gallo A."/>
            <person name="Gournas C."/>
            <person name="Habgood R."/>
            <person name="Hainaut M."/>
            <person name="Harispe M.L."/>
            <person name="Henrissat B."/>
            <person name="Hilden K.S."/>
            <person name="Hope R."/>
            <person name="Hossain A."/>
            <person name="Karabika E."/>
            <person name="Karaffa L."/>
            <person name="Karanyi Z."/>
            <person name="Krasevec N."/>
            <person name="Kuo A."/>
            <person name="Kusch H."/>
            <person name="LaButti K."/>
            <person name="Lagendijk E.L."/>
            <person name="Lapidus A."/>
            <person name="Levasseur A."/>
            <person name="Lindquist E."/>
            <person name="Lipzen A."/>
            <person name="Logrieco A.F."/>
            <person name="MacCabe A."/>
            <person name="Maekelae M.R."/>
            <person name="Malavazi I."/>
            <person name="Melin P."/>
            <person name="Meyer V."/>
            <person name="Mielnichuk N."/>
            <person name="Miskei M."/>
            <person name="Molnar A.P."/>
            <person name="Mule G."/>
            <person name="Ngan C.Y."/>
            <person name="Orejas M."/>
            <person name="Orosz E."/>
            <person name="Ouedraogo J.P."/>
            <person name="Overkamp K.M."/>
            <person name="Park H.-S."/>
            <person name="Perrone G."/>
            <person name="Piumi F."/>
            <person name="Punt P.J."/>
            <person name="Ram A.F."/>
            <person name="Ramon A."/>
            <person name="Rauscher S."/>
            <person name="Record E."/>
            <person name="Riano-Pachon D.M."/>
            <person name="Robert V."/>
            <person name="Roehrig J."/>
            <person name="Ruller R."/>
            <person name="Salamov A."/>
            <person name="Salih N.S."/>
            <person name="Samson R.A."/>
            <person name="Sandor E."/>
            <person name="Sanguinetti M."/>
            <person name="Schuetze T."/>
            <person name="Sepcic K."/>
            <person name="Shelest E."/>
            <person name="Sherlock G."/>
            <person name="Sophianopoulou V."/>
            <person name="Squina F.M."/>
            <person name="Sun H."/>
            <person name="Susca A."/>
            <person name="Todd R.B."/>
            <person name="Tsang A."/>
            <person name="Unkles S.E."/>
            <person name="van de Wiele N."/>
            <person name="van Rossen-Uffink D."/>
            <person name="Oliveira J.V."/>
            <person name="Vesth T.C."/>
            <person name="Visser J."/>
            <person name="Yu J.-H."/>
            <person name="Zhou M."/>
            <person name="Andersen M.R."/>
            <person name="Archer D.B."/>
            <person name="Baker S.E."/>
            <person name="Benoit I."/>
            <person name="Brakhage A.A."/>
            <person name="Braus G.H."/>
            <person name="Fischer R."/>
            <person name="Frisvad J.C."/>
            <person name="Goldman G.H."/>
            <person name="Houbraken J."/>
            <person name="Oakley B."/>
            <person name="Pocsi I."/>
            <person name="Scazzocchio C."/>
            <person name="Seiboth B."/>
            <person name="vanKuyk P.A."/>
            <person name="Wortman J."/>
            <person name="Dyer P.S."/>
            <person name="Grigoriev I.V."/>
        </authorList>
    </citation>
    <scope>NUCLEOTIDE SEQUENCE [LARGE SCALE GENOMIC DNA]</scope>
    <source>
        <strain evidence="10">CBS 593.65</strain>
    </source>
</reference>
<dbReference type="VEuPathDB" id="FungiDB:ASPSYDRAFT_141994"/>
<dbReference type="SUPFAM" id="SSF51161">
    <property type="entry name" value="Trimeric LpxA-like enzymes"/>
    <property type="match status" value="1"/>
</dbReference>
<dbReference type="PANTHER" id="PTHR23416:SF76">
    <property type="entry name" value="ZN(II)2CYS6 TRANSCRIPTION FACTOR (EUROFUNG)"/>
    <property type="match status" value="1"/>
</dbReference>
<keyword evidence="2" id="KW-0808">Transferase</keyword>
<evidence type="ECO:0000313" key="10">
    <source>
        <dbReference type="Proteomes" id="UP000184356"/>
    </source>
</evidence>
<dbReference type="Gene3D" id="2.160.10.10">
    <property type="entry name" value="Hexapeptide repeat proteins"/>
    <property type="match status" value="1"/>
</dbReference>
<dbReference type="GO" id="GO:0000981">
    <property type="term" value="F:DNA-binding transcription factor activity, RNA polymerase II-specific"/>
    <property type="evidence" value="ECO:0007669"/>
    <property type="project" value="InterPro"/>
</dbReference>
<dbReference type="Proteomes" id="UP000184356">
    <property type="component" value="Unassembled WGS sequence"/>
</dbReference>
<dbReference type="STRING" id="1036612.A0A1L9TVC6"/>
<dbReference type="EMBL" id="KV878582">
    <property type="protein sequence ID" value="OJJ63243.1"/>
    <property type="molecule type" value="Genomic_DNA"/>
</dbReference>
<dbReference type="InterPro" id="IPR001451">
    <property type="entry name" value="Hexapep"/>
</dbReference>
<evidence type="ECO:0000256" key="2">
    <source>
        <dbReference type="ARBA" id="ARBA00022679"/>
    </source>
</evidence>
<accession>A0A1L9TVC6</accession>
<dbReference type="GO" id="GO:0008270">
    <property type="term" value="F:zinc ion binding"/>
    <property type="evidence" value="ECO:0007669"/>
    <property type="project" value="InterPro"/>
</dbReference>
<dbReference type="GO" id="GO:0016407">
    <property type="term" value="F:acetyltransferase activity"/>
    <property type="evidence" value="ECO:0007669"/>
    <property type="project" value="InterPro"/>
</dbReference>
<dbReference type="GeneID" id="63757277"/>
<dbReference type="InterPro" id="IPR001138">
    <property type="entry name" value="Zn2Cys6_DnaBD"/>
</dbReference>
<evidence type="ECO:0000313" key="9">
    <source>
        <dbReference type="EMBL" id="OJJ63243.1"/>
    </source>
</evidence>
<feature type="region of interest" description="Disordered" evidence="7">
    <location>
        <begin position="367"/>
        <end position="390"/>
    </location>
</feature>
<proteinExistence type="inferred from homology"/>
<evidence type="ECO:0000259" key="8">
    <source>
        <dbReference type="PROSITE" id="PS50048"/>
    </source>
</evidence>
<keyword evidence="10" id="KW-1185">Reference proteome</keyword>
<dbReference type="PROSITE" id="PS00463">
    <property type="entry name" value="ZN2_CY6_FUNGAL_1"/>
    <property type="match status" value="1"/>
</dbReference>
<feature type="compositionally biased region" description="Polar residues" evidence="7">
    <location>
        <begin position="141"/>
        <end position="166"/>
    </location>
</feature>
<dbReference type="PANTHER" id="PTHR23416">
    <property type="entry name" value="SIALIC ACID SYNTHASE-RELATED"/>
    <property type="match status" value="1"/>
</dbReference>
<feature type="compositionally biased region" description="Basic and acidic residues" evidence="7">
    <location>
        <begin position="68"/>
        <end position="78"/>
    </location>
</feature>
<dbReference type="Pfam" id="PF00172">
    <property type="entry name" value="Zn_clus"/>
    <property type="match status" value="1"/>
</dbReference>
<dbReference type="SUPFAM" id="SSF57701">
    <property type="entry name" value="Zn2/Cys6 DNA-binding domain"/>
    <property type="match status" value="1"/>
</dbReference>
<name>A0A1L9TVC6_9EURO</name>
<dbReference type="Pfam" id="PF14602">
    <property type="entry name" value="Hexapep_2"/>
    <property type="match status" value="1"/>
</dbReference>
<comment type="similarity">
    <text evidence="1">Belongs to the transferase hexapeptide repeat family.</text>
</comment>
<dbReference type="InterPro" id="IPR024688">
    <property type="entry name" value="Mac_dom"/>
</dbReference>
<feature type="compositionally biased region" description="Polar residues" evidence="7">
    <location>
        <begin position="1"/>
        <end position="12"/>
    </location>
</feature>
<evidence type="ECO:0000256" key="7">
    <source>
        <dbReference type="SAM" id="MobiDB-lite"/>
    </source>
</evidence>
<dbReference type="Gene3D" id="4.10.240.10">
    <property type="entry name" value="Zn(2)-C6 fungal-type DNA-binding domain"/>
    <property type="match status" value="1"/>
</dbReference>
<dbReference type="RefSeq" id="XP_040707049.1">
    <property type="nucleotide sequence ID" value="XM_040841204.1"/>
</dbReference>
<dbReference type="GO" id="GO:0008374">
    <property type="term" value="F:O-acyltransferase activity"/>
    <property type="evidence" value="ECO:0007669"/>
    <property type="project" value="TreeGrafter"/>
</dbReference>
<feature type="compositionally biased region" description="Polar residues" evidence="7">
    <location>
        <begin position="87"/>
        <end position="102"/>
    </location>
</feature>
<evidence type="ECO:0000256" key="1">
    <source>
        <dbReference type="ARBA" id="ARBA00007274"/>
    </source>
</evidence>
<dbReference type="SMART" id="SM00066">
    <property type="entry name" value="GAL4"/>
    <property type="match status" value="1"/>
</dbReference>
<keyword evidence="4" id="KW-0238">DNA-binding</keyword>
<keyword evidence="5" id="KW-0804">Transcription</keyword>
<dbReference type="CDD" id="cd00067">
    <property type="entry name" value="GAL4"/>
    <property type="match status" value="1"/>
</dbReference>
<evidence type="ECO:0000256" key="4">
    <source>
        <dbReference type="ARBA" id="ARBA00023125"/>
    </source>
</evidence>
<feature type="compositionally biased region" description="Basic and acidic residues" evidence="7">
    <location>
        <begin position="14"/>
        <end position="25"/>
    </location>
</feature>